<dbReference type="Proteomes" id="UP001499987">
    <property type="component" value="Unassembled WGS sequence"/>
</dbReference>
<accession>A0ABN1U1N8</accession>
<sequence>MTRHSVERRILHGYAVWHHLRRLRRRIGEQHTTQLQDLNVRCHVTAADNFLTWLAGERLTSGSCTQPDLERWMADPDFSYRDETGHFIRWSVQHRHAHGLTCGAVRWTGPQGTIDSEKRWADARRLLNDNTLPTADRVAGLLLILYAQKISAISQLTVDDVDITGEAVAIAFGTSPVTLPAPLATLVRELVATRRGKAKIGTPDNSPWHFPGGQPGRPLSDSRLGLRLHKIGIRPQQDRSTALFTLAAELPATILARMLGVHIQVAVQWQKASGGDWAAYAAEVSRRTTS</sequence>
<dbReference type="InterPro" id="IPR013762">
    <property type="entry name" value="Integrase-like_cat_sf"/>
</dbReference>
<protein>
    <recommendedName>
        <fullName evidence="4">Integrase</fullName>
    </recommendedName>
</protein>
<organism evidence="2 3">
    <name type="scientific">Kitasatospora arboriphila</name>
    <dbReference type="NCBI Taxonomy" id="258052"/>
    <lineage>
        <taxon>Bacteria</taxon>
        <taxon>Bacillati</taxon>
        <taxon>Actinomycetota</taxon>
        <taxon>Actinomycetes</taxon>
        <taxon>Kitasatosporales</taxon>
        <taxon>Streptomycetaceae</taxon>
        <taxon>Kitasatospora</taxon>
    </lineage>
</organism>
<dbReference type="Gene3D" id="1.10.443.10">
    <property type="entry name" value="Intergrase catalytic core"/>
    <property type="match status" value="1"/>
</dbReference>
<dbReference type="EMBL" id="BAAALD010000080">
    <property type="protein sequence ID" value="GAA1110726.1"/>
    <property type="molecule type" value="Genomic_DNA"/>
</dbReference>
<gene>
    <name evidence="2" type="ORF">GCM10009663_60180</name>
</gene>
<evidence type="ECO:0000313" key="3">
    <source>
        <dbReference type="Proteomes" id="UP001499987"/>
    </source>
</evidence>
<evidence type="ECO:0008006" key="4">
    <source>
        <dbReference type="Google" id="ProtNLM"/>
    </source>
</evidence>
<dbReference type="RefSeq" id="WP_344626847.1">
    <property type="nucleotide sequence ID" value="NZ_BAAALD010000080.1"/>
</dbReference>
<keyword evidence="1" id="KW-0233">DNA recombination</keyword>
<reference evidence="2 3" key="1">
    <citation type="journal article" date="2019" name="Int. J. Syst. Evol. Microbiol.">
        <title>The Global Catalogue of Microorganisms (GCM) 10K type strain sequencing project: providing services to taxonomists for standard genome sequencing and annotation.</title>
        <authorList>
            <consortium name="The Broad Institute Genomics Platform"/>
            <consortium name="The Broad Institute Genome Sequencing Center for Infectious Disease"/>
            <person name="Wu L."/>
            <person name="Ma J."/>
        </authorList>
    </citation>
    <scope>NUCLEOTIDE SEQUENCE [LARGE SCALE GENOMIC DNA]</scope>
    <source>
        <strain evidence="2 3">JCM 13002</strain>
    </source>
</reference>
<dbReference type="SUPFAM" id="SSF56349">
    <property type="entry name" value="DNA breaking-rejoining enzymes"/>
    <property type="match status" value="1"/>
</dbReference>
<comment type="caution">
    <text evidence="2">The sequence shown here is derived from an EMBL/GenBank/DDBJ whole genome shotgun (WGS) entry which is preliminary data.</text>
</comment>
<evidence type="ECO:0000256" key="1">
    <source>
        <dbReference type="ARBA" id="ARBA00023172"/>
    </source>
</evidence>
<proteinExistence type="predicted"/>
<name>A0ABN1U1N8_9ACTN</name>
<keyword evidence="3" id="KW-1185">Reference proteome</keyword>
<dbReference type="InterPro" id="IPR011010">
    <property type="entry name" value="DNA_brk_join_enz"/>
</dbReference>
<evidence type="ECO:0000313" key="2">
    <source>
        <dbReference type="EMBL" id="GAA1110726.1"/>
    </source>
</evidence>